<dbReference type="AlphaFoldDB" id="A0A0P1AXW4"/>
<name>A0A0P1AXW4_PLAHL</name>
<evidence type="ECO:0000313" key="1">
    <source>
        <dbReference type="EMBL" id="CEG46684.1"/>
    </source>
</evidence>
<reference evidence="2" key="1">
    <citation type="submission" date="2014-09" db="EMBL/GenBank/DDBJ databases">
        <authorList>
            <person name="Sharma Rahul"/>
            <person name="Thines Marco"/>
        </authorList>
    </citation>
    <scope>NUCLEOTIDE SEQUENCE [LARGE SCALE GENOMIC DNA]</scope>
</reference>
<dbReference type="GeneID" id="36398346"/>
<accession>A0A0P1AXW4</accession>
<dbReference type="Proteomes" id="UP000054928">
    <property type="component" value="Unassembled WGS sequence"/>
</dbReference>
<organism evidence="1 2">
    <name type="scientific">Plasmopara halstedii</name>
    <name type="common">Downy mildew of sunflower</name>
    <dbReference type="NCBI Taxonomy" id="4781"/>
    <lineage>
        <taxon>Eukaryota</taxon>
        <taxon>Sar</taxon>
        <taxon>Stramenopiles</taxon>
        <taxon>Oomycota</taxon>
        <taxon>Peronosporomycetes</taxon>
        <taxon>Peronosporales</taxon>
        <taxon>Peronosporaceae</taxon>
        <taxon>Plasmopara</taxon>
    </lineage>
</organism>
<proteinExistence type="predicted"/>
<protein>
    <submittedName>
        <fullName evidence="1">Uncharacterized protein</fullName>
    </submittedName>
</protein>
<keyword evidence="2" id="KW-1185">Reference proteome</keyword>
<evidence type="ECO:0000313" key="2">
    <source>
        <dbReference type="Proteomes" id="UP000054928"/>
    </source>
</evidence>
<dbReference type="EMBL" id="CCYD01002151">
    <property type="protein sequence ID" value="CEG46684.1"/>
    <property type="molecule type" value="Genomic_DNA"/>
</dbReference>
<sequence>MEDSGRRENSGDWAAAYQVFSWIQERRVVSIEELLLSDGEPLINTTDLAYFDIFSLSLEPDRENPRSMACWLPDQSEHEMQHLLGNIDKTLSEKRRRF</sequence>
<dbReference type="RefSeq" id="XP_024583053.1">
    <property type="nucleotide sequence ID" value="XM_024717567.1"/>
</dbReference>